<keyword evidence="2" id="KW-1133">Transmembrane helix</keyword>
<keyword evidence="2" id="KW-0812">Transmembrane</keyword>
<feature type="transmembrane region" description="Helical" evidence="2">
    <location>
        <begin position="243"/>
        <end position="264"/>
    </location>
</feature>
<name>A0A9J6CCI3_POLVA</name>
<dbReference type="EMBL" id="JADBJN010000002">
    <property type="protein sequence ID" value="KAG5679334.1"/>
    <property type="molecule type" value="Genomic_DNA"/>
</dbReference>
<proteinExistence type="predicted"/>
<comment type="caution">
    <text evidence="3">The sequence shown here is derived from an EMBL/GenBank/DDBJ whole genome shotgun (WGS) entry which is preliminary data.</text>
</comment>
<evidence type="ECO:0000256" key="1">
    <source>
        <dbReference type="SAM" id="Coils"/>
    </source>
</evidence>
<keyword evidence="1" id="KW-0175">Coiled coil</keyword>
<evidence type="ECO:0008006" key="5">
    <source>
        <dbReference type="Google" id="ProtNLM"/>
    </source>
</evidence>
<sequence>MVKKEHLNTGVSARVSDFSILSSPSHSMMKTNEKFLNKSNEVDKNISTEETQIRMPSMSRFQDDTKCLTDTDAEYYMMKSEQRKGQRGSHPCKIEFQMVNRQIKNKLRRTYYPHYVHDQMPYYTPSCHIENEFKMQQHQQEKSGCGRLFSKLFSQNNKNSNDELQEKEEDAEEKKINKEKFYFFDRGDSEFLRTTDNAPHLVTTDAADLVSLAATKFWAEFFGSINVGVTFFIVFFLQLYRFILYSILQSIIVGFFQMTSDYLLKPILTALFNGLFQPFLLLFQNIFHSLWCTLESLSQMLLGFCIPLIECLRAIRLVDININSKQHHDEILNRKNYITEHMEV</sequence>
<dbReference type="OrthoDB" id="10045204at2759"/>
<evidence type="ECO:0000313" key="3">
    <source>
        <dbReference type="EMBL" id="KAG5679334.1"/>
    </source>
</evidence>
<reference evidence="3" key="1">
    <citation type="submission" date="2021-03" db="EMBL/GenBank/DDBJ databases">
        <title>Chromosome level genome of the anhydrobiotic midge Polypedilum vanderplanki.</title>
        <authorList>
            <person name="Yoshida Y."/>
            <person name="Kikawada T."/>
            <person name="Gusev O."/>
        </authorList>
    </citation>
    <scope>NUCLEOTIDE SEQUENCE</scope>
    <source>
        <strain evidence="3">NIAS01</strain>
        <tissue evidence="3">Whole body or cell culture</tissue>
    </source>
</reference>
<feature type="transmembrane region" description="Helical" evidence="2">
    <location>
        <begin position="271"/>
        <end position="291"/>
    </location>
</feature>
<feature type="coiled-coil region" evidence="1">
    <location>
        <begin position="150"/>
        <end position="181"/>
    </location>
</feature>
<feature type="transmembrane region" description="Helical" evidence="2">
    <location>
        <begin position="217"/>
        <end position="237"/>
    </location>
</feature>
<evidence type="ECO:0000313" key="4">
    <source>
        <dbReference type="Proteomes" id="UP001107558"/>
    </source>
</evidence>
<accession>A0A9J6CCI3</accession>
<dbReference type="AlphaFoldDB" id="A0A9J6CCI3"/>
<gene>
    <name evidence="3" type="ORF">PVAND_008906</name>
</gene>
<keyword evidence="2" id="KW-0472">Membrane</keyword>
<dbReference type="Proteomes" id="UP001107558">
    <property type="component" value="Chromosome 2"/>
</dbReference>
<organism evidence="3 4">
    <name type="scientific">Polypedilum vanderplanki</name>
    <name type="common">Sleeping chironomid midge</name>
    <dbReference type="NCBI Taxonomy" id="319348"/>
    <lineage>
        <taxon>Eukaryota</taxon>
        <taxon>Metazoa</taxon>
        <taxon>Ecdysozoa</taxon>
        <taxon>Arthropoda</taxon>
        <taxon>Hexapoda</taxon>
        <taxon>Insecta</taxon>
        <taxon>Pterygota</taxon>
        <taxon>Neoptera</taxon>
        <taxon>Endopterygota</taxon>
        <taxon>Diptera</taxon>
        <taxon>Nematocera</taxon>
        <taxon>Chironomoidea</taxon>
        <taxon>Chironomidae</taxon>
        <taxon>Chironominae</taxon>
        <taxon>Polypedilum</taxon>
        <taxon>Polypedilum</taxon>
    </lineage>
</organism>
<evidence type="ECO:0000256" key="2">
    <source>
        <dbReference type="SAM" id="Phobius"/>
    </source>
</evidence>
<keyword evidence="4" id="KW-1185">Reference proteome</keyword>
<protein>
    <recommendedName>
        <fullName evidence="5">Transmembrane protein</fullName>
    </recommendedName>
</protein>